<dbReference type="InterPro" id="IPR011042">
    <property type="entry name" value="6-blade_b-propeller_TolB-like"/>
</dbReference>
<dbReference type="PANTHER" id="PTHR19328">
    <property type="entry name" value="HEDGEHOG-INTERACTING PROTEIN"/>
    <property type="match status" value="1"/>
</dbReference>
<keyword evidence="1" id="KW-0732">Signal</keyword>
<sequence length="409" mass="44783">MARLILKSANLICLLLVISTRTFVNGQANFNTTENYRASSYASVSSARGLFMDETGDLLVSSTSSRITSVYEVNGEVQTSILLQNTDLRLNHGIACYSGYLYASSSVTTYRWPFTPGQRTEITETAEVVIKNMPPAGHATRTLIFDDAGILYISVGSGTNVDQDSSRARIRRFNISSIPNGGIEFDSGEVFADGLRNEVGLAFDGEGILWGVQNGADELHRDDLGGDIHNTNPADEMTKFDQPLGTFYGYPYCWTVDQLANHEHGEQFAWPDFLTDGIHSDAWCKNVSNNRPPTLPLPAHYAALGITFYDGSVCNSSAGALPCSMTGDAFVAFHGSWNREPAEGYRVSRIPIDPQTRLPTGEILDVMYEPDPAGCGRCLQPVNLVFNKQGHLLVSADSSSEIFRITYIQ</sequence>
<comment type="caution">
    <text evidence="3">The sequence shown here is derived from an EMBL/GenBank/DDBJ whole genome shotgun (WGS) entry which is preliminary data.</text>
</comment>
<keyword evidence="4" id="KW-1185">Reference proteome</keyword>
<evidence type="ECO:0000313" key="3">
    <source>
        <dbReference type="EMBL" id="CAL8072892.1"/>
    </source>
</evidence>
<dbReference type="PANTHER" id="PTHR19328:SF53">
    <property type="entry name" value="MEMBRANE PROTEIN"/>
    <property type="match status" value="1"/>
</dbReference>
<proteinExistence type="predicted"/>
<protein>
    <recommendedName>
        <fullName evidence="2">Pyrroloquinoline quinone-dependent pyranose dehydrogenase beta-propeller domain-containing protein</fullName>
    </recommendedName>
</protein>
<feature type="chain" id="PRO_5045826393" description="Pyrroloquinoline quinone-dependent pyranose dehydrogenase beta-propeller domain-containing protein" evidence="1">
    <location>
        <begin position="27"/>
        <end position="409"/>
    </location>
</feature>
<dbReference type="Pfam" id="PF22807">
    <property type="entry name" value="TrAA12"/>
    <property type="match status" value="1"/>
</dbReference>
<evidence type="ECO:0000313" key="4">
    <source>
        <dbReference type="Proteomes" id="UP001642540"/>
    </source>
</evidence>
<reference evidence="3 4" key="1">
    <citation type="submission" date="2024-08" db="EMBL/GenBank/DDBJ databases">
        <authorList>
            <person name="Cucini C."/>
            <person name="Frati F."/>
        </authorList>
    </citation>
    <scope>NUCLEOTIDE SEQUENCE [LARGE SCALE GENOMIC DNA]</scope>
</reference>
<feature type="signal peptide" evidence="1">
    <location>
        <begin position="1"/>
        <end position="26"/>
    </location>
</feature>
<feature type="domain" description="Pyrroloquinoline quinone-dependent pyranose dehydrogenase beta-propeller" evidence="2">
    <location>
        <begin position="33"/>
        <end position="406"/>
    </location>
</feature>
<evidence type="ECO:0000256" key="1">
    <source>
        <dbReference type="SAM" id="SignalP"/>
    </source>
</evidence>
<dbReference type="Proteomes" id="UP001642540">
    <property type="component" value="Unassembled WGS sequence"/>
</dbReference>
<dbReference type="InterPro" id="IPR054539">
    <property type="entry name" value="Beta-prop_PDH"/>
</dbReference>
<dbReference type="Gene3D" id="2.120.10.30">
    <property type="entry name" value="TolB, C-terminal domain"/>
    <property type="match status" value="1"/>
</dbReference>
<dbReference type="InterPro" id="IPR011041">
    <property type="entry name" value="Quinoprot_gluc/sorb_DH_b-prop"/>
</dbReference>
<dbReference type="SUPFAM" id="SSF50952">
    <property type="entry name" value="Soluble quinoprotein glucose dehydrogenase"/>
    <property type="match status" value="1"/>
</dbReference>
<organism evidence="3 4">
    <name type="scientific">Orchesella dallaii</name>
    <dbReference type="NCBI Taxonomy" id="48710"/>
    <lineage>
        <taxon>Eukaryota</taxon>
        <taxon>Metazoa</taxon>
        <taxon>Ecdysozoa</taxon>
        <taxon>Arthropoda</taxon>
        <taxon>Hexapoda</taxon>
        <taxon>Collembola</taxon>
        <taxon>Entomobryomorpha</taxon>
        <taxon>Entomobryoidea</taxon>
        <taxon>Orchesellidae</taxon>
        <taxon>Orchesellinae</taxon>
        <taxon>Orchesella</taxon>
    </lineage>
</organism>
<gene>
    <name evidence="3" type="ORF">ODALV1_LOCUS2380</name>
</gene>
<accession>A0ABP1PRP0</accession>
<dbReference type="EMBL" id="CAXLJM020000007">
    <property type="protein sequence ID" value="CAL8072892.1"/>
    <property type="molecule type" value="Genomic_DNA"/>
</dbReference>
<name>A0ABP1PRP0_9HEXA</name>
<evidence type="ECO:0000259" key="2">
    <source>
        <dbReference type="Pfam" id="PF22807"/>
    </source>
</evidence>